<evidence type="ECO:0000256" key="1">
    <source>
        <dbReference type="ARBA" id="ARBA00022723"/>
    </source>
</evidence>
<dbReference type="PANTHER" id="PTHR11224:SF10">
    <property type="entry name" value="IP09428P-RELATED"/>
    <property type="match status" value="1"/>
</dbReference>
<evidence type="ECO:0000313" key="7">
    <source>
        <dbReference type="EMBL" id="KAF9747807.1"/>
    </source>
</evidence>
<accession>A0A8H7MZF7</accession>
<protein>
    <recommendedName>
        <fullName evidence="6">C3H1-type domain-containing protein</fullName>
    </recommendedName>
</protein>
<dbReference type="SMART" id="SM00356">
    <property type="entry name" value="ZnF_C3H1"/>
    <property type="match status" value="2"/>
</dbReference>
<dbReference type="InterPro" id="IPR036855">
    <property type="entry name" value="Znf_CCCH_sf"/>
</dbReference>
<feature type="domain" description="C3H1-type" evidence="6">
    <location>
        <begin position="70"/>
        <end position="92"/>
    </location>
</feature>
<evidence type="ECO:0000256" key="4">
    <source>
        <dbReference type="PROSITE-ProRule" id="PRU00723"/>
    </source>
</evidence>
<dbReference type="InterPro" id="IPR000571">
    <property type="entry name" value="Znf_CCCH"/>
</dbReference>
<feature type="domain" description="C3H1-type" evidence="6">
    <location>
        <begin position="37"/>
        <end position="64"/>
    </location>
</feature>
<feature type="region of interest" description="Disordered" evidence="5">
    <location>
        <begin position="1"/>
        <end position="40"/>
    </location>
</feature>
<dbReference type="Gene3D" id="4.10.1000.10">
    <property type="entry name" value="Zinc finger, CCCH-type"/>
    <property type="match status" value="1"/>
</dbReference>
<keyword evidence="1 4" id="KW-0479">Metal-binding</keyword>
<feature type="compositionally biased region" description="Low complexity" evidence="5">
    <location>
        <begin position="120"/>
        <end position="129"/>
    </location>
</feature>
<evidence type="ECO:0000256" key="3">
    <source>
        <dbReference type="ARBA" id="ARBA00022833"/>
    </source>
</evidence>
<dbReference type="InterPro" id="IPR045072">
    <property type="entry name" value="MKRN-like"/>
</dbReference>
<keyword evidence="2 4" id="KW-0863">Zinc-finger</keyword>
<feature type="zinc finger region" description="C3H1-type" evidence="4">
    <location>
        <begin position="37"/>
        <end position="64"/>
    </location>
</feature>
<dbReference type="Pfam" id="PF00642">
    <property type="entry name" value="zf-CCCH"/>
    <property type="match status" value="2"/>
</dbReference>
<dbReference type="GO" id="GO:0000209">
    <property type="term" value="P:protein polyubiquitination"/>
    <property type="evidence" value="ECO:0007669"/>
    <property type="project" value="InterPro"/>
</dbReference>
<name>A0A8H7MZF7_BIOOC</name>
<dbReference type="GO" id="GO:0008270">
    <property type="term" value="F:zinc ion binding"/>
    <property type="evidence" value="ECO:0007669"/>
    <property type="project" value="UniProtKB-KW"/>
</dbReference>
<dbReference type="PANTHER" id="PTHR11224">
    <property type="entry name" value="MAKORIN-RELATED"/>
    <property type="match status" value="1"/>
</dbReference>
<feature type="compositionally biased region" description="Low complexity" evidence="5">
    <location>
        <begin position="8"/>
        <end position="27"/>
    </location>
</feature>
<sequence>MQNRHSRNGSMGASNGAHGSSNAAAAARFEGPRSPPNTSHVPCKFFRQGACQAGNACPFSHDLGAAADNICKYFAKGNCKFGPKCANIHVLPDGRRINYSKNGVTIGNGPVNLGARSAQTPTSPTSSTPATNGADHNRSQASASALTNSLYRADQSSLSTFPSTTATINTTFASNLASRMAFQSSMRLTPTRAQRMARLVTKILGSGWVCLLPTARAYLSWMPPPRFIRFQRHIQCCSLPRWPMAVFCSLQIWSRIALSLAEHCCQGLAYLGNPSASPHTSIWFI</sequence>
<dbReference type="AlphaFoldDB" id="A0A8H7MZF7"/>
<feature type="zinc finger region" description="C3H1-type" evidence="4">
    <location>
        <begin position="70"/>
        <end position="92"/>
    </location>
</feature>
<dbReference type="GO" id="GO:0061630">
    <property type="term" value="F:ubiquitin protein ligase activity"/>
    <property type="evidence" value="ECO:0007669"/>
    <property type="project" value="InterPro"/>
</dbReference>
<comment type="caution">
    <text evidence="7">The sequence shown here is derived from an EMBL/GenBank/DDBJ whole genome shotgun (WGS) entry which is preliminary data.</text>
</comment>
<evidence type="ECO:0000256" key="2">
    <source>
        <dbReference type="ARBA" id="ARBA00022771"/>
    </source>
</evidence>
<organism evidence="7 8">
    <name type="scientific">Bionectria ochroleuca</name>
    <name type="common">Gliocladium roseum</name>
    <dbReference type="NCBI Taxonomy" id="29856"/>
    <lineage>
        <taxon>Eukaryota</taxon>
        <taxon>Fungi</taxon>
        <taxon>Dikarya</taxon>
        <taxon>Ascomycota</taxon>
        <taxon>Pezizomycotina</taxon>
        <taxon>Sordariomycetes</taxon>
        <taxon>Hypocreomycetidae</taxon>
        <taxon>Hypocreales</taxon>
        <taxon>Bionectriaceae</taxon>
        <taxon>Clonostachys</taxon>
    </lineage>
</organism>
<dbReference type="PROSITE" id="PS50103">
    <property type="entry name" value="ZF_C3H1"/>
    <property type="match status" value="2"/>
</dbReference>
<evidence type="ECO:0000313" key="8">
    <source>
        <dbReference type="Proteomes" id="UP000616885"/>
    </source>
</evidence>
<evidence type="ECO:0000256" key="5">
    <source>
        <dbReference type="SAM" id="MobiDB-lite"/>
    </source>
</evidence>
<dbReference type="Proteomes" id="UP000616885">
    <property type="component" value="Unassembled WGS sequence"/>
</dbReference>
<gene>
    <name evidence="7" type="ORF">IM811_017312</name>
</gene>
<reference evidence="7" key="1">
    <citation type="submission" date="2020-10" db="EMBL/GenBank/DDBJ databases">
        <title>High-Quality Genome Resource of Clonostachys rosea strain S41 by Oxford Nanopore Long-Read Sequencing.</title>
        <authorList>
            <person name="Wang H."/>
        </authorList>
    </citation>
    <scope>NUCLEOTIDE SEQUENCE</scope>
    <source>
        <strain evidence="7">S41</strain>
    </source>
</reference>
<evidence type="ECO:0000259" key="6">
    <source>
        <dbReference type="PROSITE" id="PS50103"/>
    </source>
</evidence>
<proteinExistence type="predicted"/>
<keyword evidence="3 4" id="KW-0862">Zinc</keyword>
<feature type="region of interest" description="Disordered" evidence="5">
    <location>
        <begin position="110"/>
        <end position="139"/>
    </location>
</feature>
<dbReference type="EMBL" id="JADCTT010000009">
    <property type="protein sequence ID" value="KAF9747807.1"/>
    <property type="molecule type" value="Genomic_DNA"/>
</dbReference>
<dbReference type="SUPFAM" id="SSF90229">
    <property type="entry name" value="CCCH zinc finger"/>
    <property type="match status" value="1"/>
</dbReference>